<dbReference type="PANTHER" id="PTHR19848">
    <property type="entry name" value="WD40 REPEAT PROTEIN"/>
    <property type="match status" value="1"/>
</dbReference>
<feature type="repeat" description="WD" evidence="3">
    <location>
        <begin position="1119"/>
        <end position="1160"/>
    </location>
</feature>
<dbReference type="EMBL" id="JAGHQM010001573">
    <property type="protein sequence ID" value="KAH0553157.1"/>
    <property type="molecule type" value="Genomic_DNA"/>
</dbReference>
<dbReference type="Gene3D" id="3.40.50.1580">
    <property type="entry name" value="Nucleoside phosphorylase domain"/>
    <property type="match status" value="1"/>
</dbReference>
<feature type="repeat" description="WD" evidence="3">
    <location>
        <begin position="1438"/>
        <end position="1467"/>
    </location>
</feature>
<dbReference type="InterPro" id="IPR056884">
    <property type="entry name" value="NPHP3-like_N"/>
</dbReference>
<dbReference type="Gene3D" id="2.130.10.10">
    <property type="entry name" value="YVTN repeat-like/Quinoprotein amine dehydrogenase"/>
    <property type="match status" value="5"/>
</dbReference>
<dbReference type="Proteomes" id="UP000750711">
    <property type="component" value="Unassembled WGS sequence"/>
</dbReference>
<feature type="repeat" description="WD" evidence="3">
    <location>
        <begin position="1245"/>
        <end position="1286"/>
    </location>
</feature>
<feature type="repeat" description="WD" evidence="3">
    <location>
        <begin position="1037"/>
        <end position="1077"/>
    </location>
</feature>
<comment type="caution">
    <text evidence="5">The sequence shown here is derived from an EMBL/GenBank/DDBJ whole genome shotgun (WGS) entry which is preliminary data.</text>
</comment>
<evidence type="ECO:0000256" key="2">
    <source>
        <dbReference type="ARBA" id="ARBA00022737"/>
    </source>
</evidence>
<dbReference type="Pfam" id="PF24883">
    <property type="entry name" value="NPHP3_N"/>
    <property type="match status" value="1"/>
</dbReference>
<dbReference type="InterPro" id="IPR036322">
    <property type="entry name" value="WD40_repeat_dom_sf"/>
</dbReference>
<dbReference type="InterPro" id="IPR011047">
    <property type="entry name" value="Quinoprotein_ADH-like_sf"/>
</dbReference>
<dbReference type="PROSITE" id="PS50082">
    <property type="entry name" value="WD_REPEATS_2"/>
    <property type="match status" value="10"/>
</dbReference>
<dbReference type="InterPro" id="IPR035994">
    <property type="entry name" value="Nucleoside_phosphorylase_sf"/>
</dbReference>
<name>A0A9P8IGU9_9PEZI</name>
<feature type="repeat" description="WD" evidence="3">
    <location>
        <begin position="1078"/>
        <end position="1118"/>
    </location>
</feature>
<reference evidence="5" key="1">
    <citation type="submission" date="2021-03" db="EMBL/GenBank/DDBJ databases">
        <title>Comparative genomics and phylogenomic investigation of the class Geoglossomycetes provide insights into ecological specialization and systematics.</title>
        <authorList>
            <person name="Melie T."/>
            <person name="Pirro S."/>
            <person name="Miller A.N."/>
            <person name="Quandt A."/>
        </authorList>
    </citation>
    <scope>NUCLEOTIDE SEQUENCE</scope>
    <source>
        <strain evidence="5">CAQ_001_2017</strain>
    </source>
</reference>
<dbReference type="InterPro" id="IPR011044">
    <property type="entry name" value="Quino_amine_DH_bsu"/>
</dbReference>
<feature type="repeat" description="WD" evidence="3">
    <location>
        <begin position="953"/>
        <end position="994"/>
    </location>
</feature>
<dbReference type="GO" id="GO:0003824">
    <property type="term" value="F:catalytic activity"/>
    <property type="evidence" value="ECO:0007669"/>
    <property type="project" value="InterPro"/>
</dbReference>
<dbReference type="SUPFAM" id="SSF52540">
    <property type="entry name" value="P-loop containing nucleoside triphosphate hydrolases"/>
    <property type="match status" value="1"/>
</dbReference>
<keyword evidence="2" id="KW-0677">Repeat</keyword>
<dbReference type="InterPro" id="IPR000845">
    <property type="entry name" value="Nucleoside_phosphorylase_d"/>
</dbReference>
<sequence>MDHSLRLTYDDYTIACICPMGVELLPLEAMLDEIHQSLPSRGNNSYTLGRMGEHNVVIAVLPEIGIGCAGRVATQLLNDFRSIRFSLLVGTGGGVPGDGKNDIRLGDVVVSRPTATFGGVVQFDKGKIHPNGRFEPTGIFHKPPTVLIASFLRLQTQHGREGSKISRYLSEMLERYPNLEDEQYRYPGAEYDRLFEASYIHEGGETCRQCDRSRLIERAPRKYTTPRIHHGTIGSSNSVVKDSRTRDKLREDLGIICVEMEAAGIADEFPCLVVRGISDYADSHKNKTWQPYAAATAAAYAKELLSFIPVQNVASASQAVDAFRGMTADPQTEDSNCFRERPLHEQDQLNELPCADDAAFNSKSGEHEPQCLPDTRVDLLQEIMMWGENPDGAVMFWLNGMAGTGKSTIARTVARAFADQKRLGASFFFSRGQGDRGRADKFFTTLAAQLSRALPVLKPRVCSAISENFNIFKQGLAEQWRHLIFQPLSGLIDVLPRQRTFFLVVDALDECEGEDDVRLILRLLAEAKSLRDVRLRVFVTSRPEIPIRLGFKRVSGDVHQDFTLHDISQSVIQRDISTFLRHELEVIREDHGIPEGWPEERDIELLAQGANGLFIYAATACRFIRSSKFPPEDRLSLLLSGSTSASLQSPAQKLDEMYAQVLRHSVIGDCDYRERAELAKQFRQIVGPIVILFDALASAPLANLINVPLRVIRTVLDNLRSVLDVSESQDRPIRLIHPSFRDFLLDRQRCSDTQFWIEDKKTNNDIFVNCLELMSNCLKRDICNLQLPGALASEAKYEIEEYLPPDVQYACRYWVYHLQRGNRDSCDLDDYCRVHVFLRKHLLHWLEALSLMGIASDGVVMVRALGNIVIDFVRVTEHKEVPKSLLFVISDVERFILKFRPIIEEAPLQVYSSALVFSPKRSIIRKLHLDDFPAWIKSLPKVENHWSPSLQTLEGHVGGIRSVSFSPDGQLLVSAADDGTIRLWDPSTGALLQTLVGDIYIGLSVAFSPDGQLLASASYDEMVRLWDPSTGVLLRTLDGHIGKATSVAFSSDGQLLASALGDIVVVWDPRTGVMLQTLKGHLNPVEAVAFPSDGQLLASASSQTVKLWDPRTGALLQTFEGHNGYFRSVAISPDGQLLASAVNSGTISLWDPRTGELLQDLEVGFGPVTSVAFSPDGQLLASSSEDGAVRLCNTGTKELLQTFEGHSFSVESVAFSPDGRLLASGSRDKTIKIWDLRTEAPLQAPKGVSEPVALVAFSPDGQLLASASADRAIKLWDPKTGALLRTLRGYRRLIGSVAFSPDGQLLASASYIYDEAVKIWNTRTGGLLHTLDVHAGLAKSVAFSPHGQLLTSAPFDNTISFWDSRTGELLWTLKDHPGDVDTVAFSADGQLLASVSYSYSGEHMNQTPMKIVKLWDLKTASLLQNLESHQSWDSLAAAFSPDGQLLATTSDKTIRLWDPRTRKLLQVFEDSPEVVRMVTFSPNGQLLASARLDTVSIRDIKTGDVRIFRVEDVIQRLSFSSDGSCLIMNHGILDISSSNLLYFNKKWLTWGTNNILWLPPENRQTCMIFADNVLAMGLASGRVTFAEFDLACLRAGRWR</sequence>
<evidence type="ECO:0000259" key="4">
    <source>
        <dbReference type="PROSITE" id="PS50837"/>
    </source>
</evidence>
<dbReference type="SUPFAM" id="SSF50998">
    <property type="entry name" value="Quinoprotein alcohol dehydrogenase-like"/>
    <property type="match status" value="1"/>
</dbReference>
<accession>A0A9P8IGU9</accession>
<dbReference type="SMART" id="SM00320">
    <property type="entry name" value="WD40"/>
    <property type="match status" value="13"/>
</dbReference>
<dbReference type="Gene3D" id="3.40.50.300">
    <property type="entry name" value="P-loop containing nucleotide triphosphate hydrolases"/>
    <property type="match status" value="1"/>
</dbReference>
<dbReference type="InterPro" id="IPR015943">
    <property type="entry name" value="WD40/YVTN_repeat-like_dom_sf"/>
</dbReference>
<feature type="domain" description="NACHT" evidence="4">
    <location>
        <begin position="394"/>
        <end position="543"/>
    </location>
</feature>
<protein>
    <recommendedName>
        <fullName evidence="4">NACHT domain-containing protein</fullName>
    </recommendedName>
</protein>
<dbReference type="PRINTS" id="PR00320">
    <property type="entry name" value="GPROTEINBRPT"/>
</dbReference>
<dbReference type="PROSITE" id="PS00678">
    <property type="entry name" value="WD_REPEATS_1"/>
    <property type="match status" value="2"/>
</dbReference>
<gene>
    <name evidence="5" type="ORF">GP486_006658</name>
</gene>
<evidence type="ECO:0000256" key="3">
    <source>
        <dbReference type="PROSITE-ProRule" id="PRU00221"/>
    </source>
</evidence>
<evidence type="ECO:0000256" key="1">
    <source>
        <dbReference type="ARBA" id="ARBA00022574"/>
    </source>
</evidence>
<organism evidence="5 6">
    <name type="scientific">Trichoglossum hirsutum</name>
    <dbReference type="NCBI Taxonomy" id="265104"/>
    <lineage>
        <taxon>Eukaryota</taxon>
        <taxon>Fungi</taxon>
        <taxon>Dikarya</taxon>
        <taxon>Ascomycota</taxon>
        <taxon>Pezizomycotina</taxon>
        <taxon>Geoglossomycetes</taxon>
        <taxon>Geoglossales</taxon>
        <taxon>Geoglossaceae</taxon>
        <taxon>Trichoglossum</taxon>
    </lineage>
</organism>
<evidence type="ECO:0000313" key="5">
    <source>
        <dbReference type="EMBL" id="KAH0553157.1"/>
    </source>
</evidence>
<dbReference type="PROSITE" id="PS50294">
    <property type="entry name" value="WD_REPEATS_REGION"/>
    <property type="match status" value="7"/>
</dbReference>
<dbReference type="Pfam" id="PF00400">
    <property type="entry name" value="WD40"/>
    <property type="match status" value="12"/>
</dbReference>
<dbReference type="InterPro" id="IPR018391">
    <property type="entry name" value="PQQ_b-propeller_rpt"/>
</dbReference>
<dbReference type="GO" id="GO:0009116">
    <property type="term" value="P:nucleoside metabolic process"/>
    <property type="evidence" value="ECO:0007669"/>
    <property type="project" value="InterPro"/>
</dbReference>
<dbReference type="InterPro" id="IPR001680">
    <property type="entry name" value="WD40_rpt"/>
</dbReference>
<dbReference type="Pfam" id="PF01048">
    <property type="entry name" value="PNP_UDP_1"/>
    <property type="match status" value="1"/>
</dbReference>
<dbReference type="SMART" id="SM00564">
    <property type="entry name" value="PQQ"/>
    <property type="match status" value="6"/>
</dbReference>
<feature type="repeat" description="WD" evidence="3">
    <location>
        <begin position="1161"/>
        <end position="1202"/>
    </location>
</feature>
<feature type="repeat" description="WD" evidence="3">
    <location>
        <begin position="1203"/>
        <end position="1244"/>
    </location>
</feature>
<dbReference type="CDD" id="cd00200">
    <property type="entry name" value="WD40"/>
    <property type="match status" value="2"/>
</dbReference>
<evidence type="ECO:0000313" key="6">
    <source>
        <dbReference type="Proteomes" id="UP000750711"/>
    </source>
</evidence>
<feature type="repeat" description="WD" evidence="3">
    <location>
        <begin position="1004"/>
        <end position="1036"/>
    </location>
</feature>
<dbReference type="InterPro" id="IPR007111">
    <property type="entry name" value="NACHT_NTPase"/>
</dbReference>
<dbReference type="SUPFAM" id="SSF50978">
    <property type="entry name" value="WD40 repeat-like"/>
    <property type="match status" value="1"/>
</dbReference>
<dbReference type="InterPro" id="IPR027417">
    <property type="entry name" value="P-loop_NTPase"/>
</dbReference>
<dbReference type="SUPFAM" id="SSF53167">
    <property type="entry name" value="Purine and uridine phosphorylases"/>
    <property type="match status" value="1"/>
</dbReference>
<dbReference type="SUPFAM" id="SSF50969">
    <property type="entry name" value="YVTN repeat-like/Quinoprotein amine dehydrogenase"/>
    <property type="match status" value="1"/>
</dbReference>
<dbReference type="PROSITE" id="PS50837">
    <property type="entry name" value="NACHT"/>
    <property type="match status" value="1"/>
</dbReference>
<feature type="repeat" description="WD" evidence="3">
    <location>
        <begin position="1331"/>
        <end position="1372"/>
    </location>
</feature>
<keyword evidence="6" id="KW-1185">Reference proteome</keyword>
<dbReference type="PANTHER" id="PTHR19848:SF8">
    <property type="entry name" value="F-BOX AND WD REPEAT DOMAIN CONTAINING 7"/>
    <property type="match status" value="1"/>
</dbReference>
<keyword evidence="1 3" id="KW-0853">WD repeat</keyword>
<dbReference type="InterPro" id="IPR020472">
    <property type="entry name" value="WD40_PAC1"/>
</dbReference>
<proteinExistence type="predicted"/>
<dbReference type="InterPro" id="IPR019775">
    <property type="entry name" value="WD40_repeat_CS"/>
</dbReference>